<sequence length="244" mass="27139">MKILFVGESWVVHMIHTKGYDSFTSTKYEEGATYLLSCLRKEGIEVTYMPAHEVQVRFPQSLEELKAYDAIVISDVGANTFLLQNPTFYQMQIIPNALDNIKQYVEEGGGLLMVGGYLTFMGIEGKANYTNTVLAEVLPVIMQSGDDRVEMPSGFSPVIAKEHPLAGYGEWPKLLGYNKLAAKTDAEELLSHNGDAILTVGTYGKGRTAAFASDCSPHWGSTEFMEWEHYSAFWSNLVKSLKQV</sequence>
<reference evidence="2" key="1">
    <citation type="submission" date="2014-08" db="EMBL/GenBank/DDBJ databases">
        <title>Comparative genomics of the Paenibacillus odorifer group.</title>
        <authorList>
            <person name="den Bakker H.C."/>
            <person name="Tsai Y.-C.Y.-C."/>
            <person name="Martin N."/>
            <person name="Korlach J."/>
            <person name="Wiedmann M."/>
        </authorList>
    </citation>
    <scope>NUCLEOTIDE SEQUENCE [LARGE SCALE GENOMIC DNA]</scope>
    <source>
        <strain evidence="2">DSM 13188</strain>
    </source>
</reference>
<keyword evidence="3" id="KW-1185">Reference proteome</keyword>
<dbReference type="InterPro" id="IPR017027">
    <property type="entry name" value="STM3548-like"/>
</dbReference>
<feature type="domain" description="Putative glutamine amidotransferase" evidence="1">
    <location>
        <begin position="2"/>
        <end position="242"/>
    </location>
</feature>
<dbReference type="PIRSF" id="PIRSF034405">
    <property type="entry name" value="UCP034405"/>
    <property type="match status" value="1"/>
</dbReference>
<dbReference type="Proteomes" id="UP000029518">
    <property type="component" value="Chromosome"/>
</dbReference>
<evidence type="ECO:0000259" key="1">
    <source>
        <dbReference type="Pfam" id="PF07090"/>
    </source>
</evidence>
<dbReference type="InterPro" id="IPR010768">
    <property type="entry name" value="GATase1-like"/>
</dbReference>
<dbReference type="SUPFAM" id="SSF52317">
    <property type="entry name" value="Class I glutamine amidotransferase-like"/>
    <property type="match status" value="1"/>
</dbReference>
<dbReference type="Pfam" id="PF07090">
    <property type="entry name" value="GATase1_like"/>
    <property type="match status" value="1"/>
</dbReference>
<accession>A0A089LF88</accession>
<proteinExistence type="predicted"/>
<dbReference type="HOGENOM" id="CLU_074816_0_0_9"/>
<organism evidence="2 3">
    <name type="scientific">Paenibacillus borealis</name>
    <dbReference type="NCBI Taxonomy" id="160799"/>
    <lineage>
        <taxon>Bacteria</taxon>
        <taxon>Bacillati</taxon>
        <taxon>Bacillota</taxon>
        <taxon>Bacilli</taxon>
        <taxon>Bacillales</taxon>
        <taxon>Paenibacillaceae</taxon>
        <taxon>Paenibacillus</taxon>
    </lineage>
</organism>
<dbReference type="KEGG" id="pbd:PBOR_18850"/>
<evidence type="ECO:0000313" key="2">
    <source>
        <dbReference type="EMBL" id="AIQ58765.1"/>
    </source>
</evidence>
<dbReference type="RefSeq" id="WP_042214006.1">
    <property type="nucleotide sequence ID" value="NZ_CP009285.1"/>
</dbReference>
<gene>
    <name evidence="2" type="ORF">PBOR_18850</name>
</gene>
<dbReference type="InterPro" id="IPR029062">
    <property type="entry name" value="Class_I_gatase-like"/>
</dbReference>
<dbReference type="Gene3D" id="3.40.50.880">
    <property type="match status" value="1"/>
</dbReference>
<dbReference type="CDD" id="cd03143">
    <property type="entry name" value="A4_beta-galactosidase_middle_domain"/>
    <property type="match status" value="1"/>
</dbReference>
<dbReference type="EMBL" id="CP009285">
    <property type="protein sequence ID" value="AIQ58765.1"/>
    <property type="molecule type" value="Genomic_DNA"/>
</dbReference>
<name>A0A089LF88_PAEBO</name>
<dbReference type="PANTHER" id="PTHR37947:SF1">
    <property type="entry name" value="BLL2462 PROTEIN"/>
    <property type="match status" value="1"/>
</dbReference>
<dbReference type="AlphaFoldDB" id="A0A089LF88"/>
<dbReference type="OrthoDB" id="9781333at2"/>
<dbReference type="PANTHER" id="PTHR37947">
    <property type="entry name" value="BLL2462 PROTEIN"/>
    <property type="match status" value="1"/>
</dbReference>
<protein>
    <submittedName>
        <fullName evidence="2">Cytoplasmic protein</fullName>
    </submittedName>
</protein>
<evidence type="ECO:0000313" key="3">
    <source>
        <dbReference type="Proteomes" id="UP000029518"/>
    </source>
</evidence>